<dbReference type="Proteomes" id="UP000095192">
    <property type="component" value="Unassembled WGS sequence"/>
</dbReference>
<feature type="compositionally biased region" description="Basic residues" evidence="1">
    <location>
        <begin position="166"/>
        <end position="181"/>
    </location>
</feature>
<keyword evidence="3" id="KW-1185">Reference proteome</keyword>
<protein>
    <submittedName>
        <fullName evidence="2">Uncharacterized protein</fullName>
    </submittedName>
</protein>
<reference evidence="2 3" key="1">
    <citation type="journal article" date="2016" name="BMC Genomics">
        <title>Comparative genomics reveals Cyclospora cayetanensis possesses coccidia-like metabolism and invasion components but unique surface antigens.</title>
        <authorList>
            <person name="Liu S."/>
            <person name="Wang L."/>
            <person name="Zheng H."/>
            <person name="Xu Z."/>
            <person name="Roellig D.M."/>
            <person name="Li N."/>
            <person name="Frace M.A."/>
            <person name="Tang K."/>
            <person name="Arrowood M.J."/>
            <person name="Moss D.M."/>
            <person name="Zhang L."/>
            <person name="Feng Y."/>
            <person name="Xiao L."/>
        </authorList>
    </citation>
    <scope>NUCLEOTIDE SEQUENCE [LARGE SCALE GENOMIC DNA]</scope>
    <source>
        <strain evidence="2 3">CHN_HEN01</strain>
    </source>
</reference>
<feature type="compositionally biased region" description="Basic and acidic residues" evidence="1">
    <location>
        <begin position="14"/>
        <end position="28"/>
    </location>
</feature>
<evidence type="ECO:0000256" key="1">
    <source>
        <dbReference type="SAM" id="MobiDB-lite"/>
    </source>
</evidence>
<dbReference type="InParanoid" id="A0A1D3D9V2"/>
<evidence type="ECO:0000313" key="3">
    <source>
        <dbReference type="Proteomes" id="UP000095192"/>
    </source>
</evidence>
<accession>A0A1D3D9V2</accession>
<feature type="region of interest" description="Disordered" evidence="1">
    <location>
        <begin position="1"/>
        <end position="77"/>
    </location>
</feature>
<feature type="compositionally biased region" description="Polar residues" evidence="1">
    <location>
        <begin position="206"/>
        <end position="215"/>
    </location>
</feature>
<dbReference type="VEuPathDB" id="ToxoDB:cyc_03732"/>
<dbReference type="EMBL" id="JROU02000162">
    <property type="protein sequence ID" value="OEH80219.1"/>
    <property type="molecule type" value="Genomic_DNA"/>
</dbReference>
<name>A0A1D3D9V2_9EIME</name>
<evidence type="ECO:0000313" key="2">
    <source>
        <dbReference type="EMBL" id="OEH80219.1"/>
    </source>
</evidence>
<sequence length="269" mass="28991">MARHSGHSIPQGKEQQHQKPHQHCELHHSSSPSSCPYARKGRRRLTAGTSPPMHHPPVVNPSTPQQQRIQEHLQRQQCDDVADLPEQLMAAAAVEPDWEAEDAATSGYDAAPPAAGGTAALFHSAEEDIASSPALAVSAAVAPFAATSPDEFSPPTAVSAPAVEKHRPRMRHRRARVKGHQKLPLPMQEAAVQQQQRTSIKEGIASPSQQHQQEQPRVLPHWLAPLMEATEEEVIVTGGQSGGGGVGRRWLPPDLTLDAFVVQLVGSGM</sequence>
<organism evidence="2 3">
    <name type="scientific">Cyclospora cayetanensis</name>
    <dbReference type="NCBI Taxonomy" id="88456"/>
    <lineage>
        <taxon>Eukaryota</taxon>
        <taxon>Sar</taxon>
        <taxon>Alveolata</taxon>
        <taxon>Apicomplexa</taxon>
        <taxon>Conoidasida</taxon>
        <taxon>Coccidia</taxon>
        <taxon>Eucoccidiorida</taxon>
        <taxon>Eimeriorina</taxon>
        <taxon>Eimeriidae</taxon>
        <taxon>Cyclospora</taxon>
    </lineage>
</organism>
<proteinExistence type="predicted"/>
<comment type="caution">
    <text evidence="2">The sequence shown here is derived from an EMBL/GenBank/DDBJ whole genome shotgun (WGS) entry which is preliminary data.</text>
</comment>
<dbReference type="AlphaFoldDB" id="A0A1D3D9V2"/>
<gene>
    <name evidence="2" type="ORF">cyc_03732</name>
</gene>
<feature type="region of interest" description="Disordered" evidence="1">
    <location>
        <begin position="147"/>
        <end position="215"/>
    </location>
</feature>